<dbReference type="EMBL" id="CM001886">
    <property type="protein sequence ID" value="EOY16327.1"/>
    <property type="molecule type" value="Genomic_DNA"/>
</dbReference>
<dbReference type="Gramene" id="EOY16327">
    <property type="protein sequence ID" value="EOY16327"/>
    <property type="gene ID" value="TCM_035145"/>
</dbReference>
<gene>
    <name evidence="2" type="ORF">TCM_035145</name>
</gene>
<protein>
    <submittedName>
        <fullName evidence="2">Uncharacterized protein</fullName>
    </submittedName>
</protein>
<dbReference type="Proteomes" id="UP000026915">
    <property type="component" value="Chromosome 8"/>
</dbReference>
<evidence type="ECO:0000256" key="1">
    <source>
        <dbReference type="SAM" id="Phobius"/>
    </source>
</evidence>
<organism evidence="2 3">
    <name type="scientific">Theobroma cacao</name>
    <name type="common">Cacao</name>
    <name type="synonym">Cocoa</name>
    <dbReference type="NCBI Taxonomy" id="3641"/>
    <lineage>
        <taxon>Eukaryota</taxon>
        <taxon>Viridiplantae</taxon>
        <taxon>Streptophyta</taxon>
        <taxon>Embryophyta</taxon>
        <taxon>Tracheophyta</taxon>
        <taxon>Spermatophyta</taxon>
        <taxon>Magnoliopsida</taxon>
        <taxon>eudicotyledons</taxon>
        <taxon>Gunneridae</taxon>
        <taxon>Pentapetalae</taxon>
        <taxon>rosids</taxon>
        <taxon>malvids</taxon>
        <taxon>Malvales</taxon>
        <taxon>Malvaceae</taxon>
        <taxon>Byttnerioideae</taxon>
        <taxon>Theobroma</taxon>
    </lineage>
</organism>
<evidence type="ECO:0000313" key="3">
    <source>
        <dbReference type="Proteomes" id="UP000026915"/>
    </source>
</evidence>
<keyword evidence="1" id="KW-0812">Transmembrane</keyword>
<keyword evidence="1" id="KW-1133">Transmembrane helix</keyword>
<keyword evidence="1" id="KW-0472">Membrane</keyword>
<feature type="transmembrane region" description="Helical" evidence="1">
    <location>
        <begin position="24"/>
        <end position="44"/>
    </location>
</feature>
<accession>A0A061FI08</accession>
<keyword evidence="3" id="KW-1185">Reference proteome</keyword>
<sequence length="81" mass="9657">MLFWSFFHIPASKIFFLSFFQVDFFVLCFANSFLSVSCFFFFVLTSRAIEQRCEQLFRGRSFWVSIDAYTEVQVCTLTNPF</sequence>
<dbReference type="AlphaFoldDB" id="A0A061FI08"/>
<dbReference type="HOGENOM" id="CLU_2578712_0_0_1"/>
<dbReference type="InParanoid" id="A0A061FI08"/>
<name>A0A061FI08_THECC</name>
<reference evidence="2 3" key="1">
    <citation type="journal article" date="2013" name="Genome Biol.">
        <title>The genome sequence of the most widely cultivated cacao type and its use to identify candidate genes regulating pod color.</title>
        <authorList>
            <person name="Motamayor J.C."/>
            <person name="Mockaitis K."/>
            <person name="Schmutz J."/>
            <person name="Haiminen N."/>
            <person name="Iii D.L."/>
            <person name="Cornejo O."/>
            <person name="Findley S.D."/>
            <person name="Zheng P."/>
            <person name="Utro F."/>
            <person name="Royaert S."/>
            <person name="Saski C."/>
            <person name="Jenkins J."/>
            <person name="Podicheti R."/>
            <person name="Zhao M."/>
            <person name="Scheffler B.E."/>
            <person name="Stack J.C."/>
            <person name="Feltus F.A."/>
            <person name="Mustiga G.M."/>
            <person name="Amores F."/>
            <person name="Phillips W."/>
            <person name="Marelli J.P."/>
            <person name="May G.D."/>
            <person name="Shapiro H."/>
            <person name="Ma J."/>
            <person name="Bustamante C.D."/>
            <person name="Schnell R.J."/>
            <person name="Main D."/>
            <person name="Gilbert D."/>
            <person name="Parida L."/>
            <person name="Kuhn D.N."/>
        </authorList>
    </citation>
    <scope>NUCLEOTIDE SEQUENCE [LARGE SCALE GENOMIC DNA]</scope>
    <source>
        <strain evidence="3">cv. Matina 1-6</strain>
    </source>
</reference>
<proteinExistence type="predicted"/>
<evidence type="ECO:0000313" key="2">
    <source>
        <dbReference type="EMBL" id="EOY16327.1"/>
    </source>
</evidence>